<gene>
    <name evidence="2" type="ORF">C5615_37590</name>
</gene>
<reference evidence="2 3" key="1">
    <citation type="submission" date="2018-02" db="EMBL/GenBank/DDBJ databases">
        <title>Draft genome sequencing of Burkholderia cepacia Y14-15.</title>
        <authorList>
            <person name="Zheng B.-X."/>
        </authorList>
    </citation>
    <scope>NUCLEOTIDE SEQUENCE [LARGE SCALE GENOMIC DNA]</scope>
    <source>
        <strain evidence="2 3">Y14-15</strain>
    </source>
</reference>
<comment type="caution">
    <text evidence="2">The sequence shown here is derived from an EMBL/GenBank/DDBJ whole genome shotgun (WGS) entry which is preliminary data.</text>
</comment>
<feature type="region of interest" description="Disordered" evidence="1">
    <location>
        <begin position="158"/>
        <end position="197"/>
    </location>
</feature>
<accession>A0A2S8HYP7</accession>
<evidence type="ECO:0000256" key="1">
    <source>
        <dbReference type="SAM" id="MobiDB-lite"/>
    </source>
</evidence>
<dbReference type="AlphaFoldDB" id="A0A2S8HYP7"/>
<protein>
    <submittedName>
        <fullName evidence="2">Uncharacterized protein</fullName>
    </submittedName>
</protein>
<dbReference type="Proteomes" id="UP000238206">
    <property type="component" value="Unassembled WGS sequence"/>
</dbReference>
<name>A0A2S8HYP7_BURCE</name>
<evidence type="ECO:0000313" key="3">
    <source>
        <dbReference type="Proteomes" id="UP000238206"/>
    </source>
</evidence>
<dbReference type="EMBL" id="PUIQ01000109">
    <property type="protein sequence ID" value="PQP07611.1"/>
    <property type="molecule type" value="Genomic_DNA"/>
</dbReference>
<proteinExistence type="predicted"/>
<sequence length="264" mass="29703">MKGRFEGAHMRLSPEEVYERVRHALEGEEISCRKWHLADETERVVEEKTFGPQRWIRRVHERGILTPIQLFALVLFALWDFKDPRQDDRKIVSHWHRALADAIDHGDLRPRDRDSLLPIANADGADWVIRLDEADAFVAAQEMGWTCTEIASHLYGEFFPDPPPSPPGVADAAEPTENPTPSRPGTLRIGKNDKESTDAYITRRSNEMYHEGTARTKAEIAKALESEMKDAGYRGERGDLSAATIERAIPAGLTGGRAKNGRKA</sequence>
<evidence type="ECO:0000313" key="2">
    <source>
        <dbReference type="EMBL" id="PQP07611.1"/>
    </source>
</evidence>
<organism evidence="2 3">
    <name type="scientific">Burkholderia cepacia</name>
    <name type="common">Pseudomonas cepacia</name>
    <dbReference type="NCBI Taxonomy" id="292"/>
    <lineage>
        <taxon>Bacteria</taxon>
        <taxon>Pseudomonadati</taxon>
        <taxon>Pseudomonadota</taxon>
        <taxon>Betaproteobacteria</taxon>
        <taxon>Burkholderiales</taxon>
        <taxon>Burkholderiaceae</taxon>
        <taxon>Burkholderia</taxon>
        <taxon>Burkholderia cepacia complex</taxon>
    </lineage>
</organism>